<evidence type="ECO:0000313" key="2">
    <source>
        <dbReference type="EMBL" id="GFR43132.1"/>
    </source>
</evidence>
<accession>A0AAD3HJI6</accession>
<feature type="region of interest" description="Disordered" evidence="1">
    <location>
        <begin position="1"/>
        <end position="62"/>
    </location>
</feature>
<proteinExistence type="predicted"/>
<organism evidence="2 3">
    <name type="scientific">Astrephomene gubernaculifera</name>
    <dbReference type="NCBI Taxonomy" id="47775"/>
    <lineage>
        <taxon>Eukaryota</taxon>
        <taxon>Viridiplantae</taxon>
        <taxon>Chlorophyta</taxon>
        <taxon>core chlorophytes</taxon>
        <taxon>Chlorophyceae</taxon>
        <taxon>CS clade</taxon>
        <taxon>Chlamydomonadales</taxon>
        <taxon>Astrephomenaceae</taxon>
        <taxon>Astrephomene</taxon>
    </lineage>
</organism>
<feature type="non-terminal residue" evidence="2">
    <location>
        <position position="1"/>
    </location>
</feature>
<name>A0AAD3HJI6_9CHLO</name>
<evidence type="ECO:0000313" key="3">
    <source>
        <dbReference type="Proteomes" id="UP001054857"/>
    </source>
</evidence>
<gene>
    <name evidence="2" type="ORF">Agub_g4146</name>
</gene>
<feature type="compositionally biased region" description="Acidic residues" evidence="1">
    <location>
        <begin position="35"/>
        <end position="54"/>
    </location>
</feature>
<dbReference type="EMBL" id="BMAR01000005">
    <property type="protein sequence ID" value="GFR43132.1"/>
    <property type="molecule type" value="Genomic_DNA"/>
</dbReference>
<dbReference type="Proteomes" id="UP001054857">
    <property type="component" value="Unassembled WGS sequence"/>
</dbReference>
<feature type="compositionally biased region" description="Low complexity" evidence="1">
    <location>
        <begin position="9"/>
        <end position="19"/>
    </location>
</feature>
<reference evidence="2 3" key="1">
    <citation type="journal article" date="2021" name="Sci. Rep.">
        <title>Genome sequencing of the multicellular alga Astrephomene provides insights into convergent evolution of germ-soma differentiation.</title>
        <authorList>
            <person name="Yamashita S."/>
            <person name="Yamamoto K."/>
            <person name="Matsuzaki R."/>
            <person name="Suzuki S."/>
            <person name="Yamaguchi H."/>
            <person name="Hirooka S."/>
            <person name="Minakuchi Y."/>
            <person name="Miyagishima S."/>
            <person name="Kawachi M."/>
            <person name="Toyoda A."/>
            <person name="Nozaki H."/>
        </authorList>
    </citation>
    <scope>NUCLEOTIDE SEQUENCE [LARGE SCALE GENOMIC DNA]</scope>
    <source>
        <strain evidence="2 3">NIES-4017</strain>
    </source>
</reference>
<dbReference type="AlphaFoldDB" id="A0AAD3HJI6"/>
<comment type="caution">
    <text evidence="2">The sequence shown here is derived from an EMBL/GenBank/DDBJ whole genome shotgun (WGS) entry which is preliminary data.</text>
</comment>
<protein>
    <submittedName>
        <fullName evidence="2">Uncharacterized protein</fullName>
    </submittedName>
</protein>
<keyword evidence="3" id="KW-1185">Reference proteome</keyword>
<evidence type="ECO:0000256" key="1">
    <source>
        <dbReference type="SAM" id="MobiDB-lite"/>
    </source>
</evidence>
<sequence>MTESDEELSPLSSEGDLLSWSSGDEDNDHSNGLDGDVEGADQTEGDGADEDGNDGDALPIGSSAAIGLTNMQPPEAYLEGAQPLHAQATGAGALPILLPSLQSPVLRRGKVVLNIHENRQAKMLHSSPGKSRAALAYDGGRYVGGTMVKLSKLRVCPIGGQQDLRRGLLSGASVGRQAVLVIGGTNTGRVGVVDAGYMGGPKPKVRFVGPDGREDGMLNIEAAKLHAVADADLSTRAFLPPQRDALRPFVVSSTQSQGPSTVQWSMPEKEMGSGGAAGDPLLVGGVPQQAAAASSSKKVYRVPRSQLESFLLWLQVEQRVDYSLQRLTQGGSGKALAYMFSGKPYPPPLP</sequence>